<protein>
    <submittedName>
        <fullName evidence="2">Uncharacterized protein</fullName>
    </submittedName>
</protein>
<reference evidence="3" key="1">
    <citation type="journal article" date="2019" name="Int. J. Syst. Evol. Microbiol.">
        <title>The Global Catalogue of Microorganisms (GCM) 10K type strain sequencing project: providing services to taxonomists for standard genome sequencing and annotation.</title>
        <authorList>
            <consortium name="The Broad Institute Genomics Platform"/>
            <consortium name="The Broad Institute Genome Sequencing Center for Infectious Disease"/>
            <person name="Wu L."/>
            <person name="Ma J."/>
        </authorList>
    </citation>
    <scope>NUCLEOTIDE SEQUENCE [LARGE SCALE GENOMIC DNA]</scope>
    <source>
        <strain evidence="3">JCM 4395</strain>
    </source>
</reference>
<gene>
    <name evidence="2" type="ORF">GCM10010276_21480</name>
</gene>
<feature type="region of interest" description="Disordered" evidence="1">
    <location>
        <begin position="1"/>
        <end position="50"/>
    </location>
</feature>
<evidence type="ECO:0000313" key="2">
    <source>
        <dbReference type="EMBL" id="GAA2483652.1"/>
    </source>
</evidence>
<name>A0ABP5YRJ6_STRLO</name>
<dbReference type="Proteomes" id="UP001501777">
    <property type="component" value="Unassembled WGS sequence"/>
</dbReference>
<comment type="caution">
    <text evidence="2">The sequence shown here is derived from an EMBL/GenBank/DDBJ whole genome shotgun (WGS) entry which is preliminary data.</text>
</comment>
<accession>A0ABP5YRJ6</accession>
<dbReference type="EMBL" id="BAAASG010000006">
    <property type="protein sequence ID" value="GAA2483652.1"/>
    <property type="molecule type" value="Genomic_DNA"/>
</dbReference>
<keyword evidence="3" id="KW-1185">Reference proteome</keyword>
<evidence type="ECO:0000256" key="1">
    <source>
        <dbReference type="SAM" id="MobiDB-lite"/>
    </source>
</evidence>
<organism evidence="2 3">
    <name type="scientific">Streptomyces longisporus</name>
    <dbReference type="NCBI Taxonomy" id="1948"/>
    <lineage>
        <taxon>Bacteria</taxon>
        <taxon>Bacillati</taxon>
        <taxon>Actinomycetota</taxon>
        <taxon>Actinomycetes</taxon>
        <taxon>Kitasatosporales</taxon>
        <taxon>Streptomycetaceae</taxon>
        <taxon>Streptomyces</taxon>
    </lineage>
</organism>
<proteinExistence type="predicted"/>
<sequence length="77" mass="7845">MRTGGTKELMATDDGYTKGAGQVLGPARRRPVGDVQRRGPGPCTKGKVTRDAGSAAVALARVLKPPSARLEAGGSGR</sequence>
<evidence type="ECO:0000313" key="3">
    <source>
        <dbReference type="Proteomes" id="UP001501777"/>
    </source>
</evidence>